<accession>A0A840Y0W4</accession>
<dbReference type="RefSeq" id="WP_184518331.1">
    <property type="nucleotide sequence ID" value="NZ_JACIJD010000010.1"/>
</dbReference>
<evidence type="ECO:0000313" key="4">
    <source>
        <dbReference type="Proteomes" id="UP000580654"/>
    </source>
</evidence>
<dbReference type="NCBIfam" id="NF033510">
    <property type="entry name" value="Ca_tandemer"/>
    <property type="match status" value="2"/>
</dbReference>
<feature type="domain" description="DUF4214" evidence="1">
    <location>
        <begin position="600"/>
        <end position="652"/>
    </location>
</feature>
<keyword evidence="4" id="KW-1185">Reference proteome</keyword>
<reference evidence="3 4" key="1">
    <citation type="submission" date="2020-08" db="EMBL/GenBank/DDBJ databases">
        <title>Genomic Encyclopedia of Type Strains, Phase IV (KMG-IV): sequencing the most valuable type-strain genomes for metagenomic binning, comparative biology and taxonomic classification.</title>
        <authorList>
            <person name="Goeker M."/>
        </authorList>
    </citation>
    <scope>NUCLEOTIDE SEQUENCE [LARGE SCALE GENOMIC DNA]</scope>
    <source>
        <strain evidence="3 4">DSM 25622</strain>
    </source>
</reference>
<dbReference type="EMBL" id="JACIJD010000010">
    <property type="protein sequence ID" value="MBB5694355.1"/>
    <property type="molecule type" value="Genomic_DNA"/>
</dbReference>
<dbReference type="InterPro" id="IPR038255">
    <property type="entry name" value="PBS_linker_sf"/>
</dbReference>
<dbReference type="InterPro" id="IPR013783">
    <property type="entry name" value="Ig-like_fold"/>
</dbReference>
<feature type="domain" description="DUF4214" evidence="1">
    <location>
        <begin position="710"/>
        <end position="774"/>
    </location>
</feature>
<proteinExistence type="predicted"/>
<dbReference type="InterPro" id="IPR044016">
    <property type="entry name" value="Big_13"/>
</dbReference>
<name>A0A840Y0W4_9PROT</name>
<dbReference type="Gene3D" id="1.10.3130.20">
    <property type="entry name" value="Phycobilisome linker domain"/>
    <property type="match status" value="2"/>
</dbReference>
<gene>
    <name evidence="3" type="ORF">FHS87_002401</name>
</gene>
<dbReference type="Proteomes" id="UP000580654">
    <property type="component" value="Unassembled WGS sequence"/>
</dbReference>
<feature type="domain" description="Bacterial Ig-like" evidence="2">
    <location>
        <begin position="425"/>
        <end position="490"/>
    </location>
</feature>
<protein>
    <recommendedName>
        <fullName evidence="5">DUF4214 domain-containing protein</fullName>
    </recommendedName>
</protein>
<dbReference type="InterPro" id="IPR025282">
    <property type="entry name" value="DUF4214"/>
</dbReference>
<feature type="domain" description="Bacterial Ig-like" evidence="2">
    <location>
        <begin position="316"/>
        <end position="401"/>
    </location>
</feature>
<evidence type="ECO:0000259" key="2">
    <source>
        <dbReference type="Pfam" id="PF19077"/>
    </source>
</evidence>
<dbReference type="Pfam" id="PF13946">
    <property type="entry name" value="DUF4214"/>
    <property type="match status" value="2"/>
</dbReference>
<dbReference type="AlphaFoldDB" id="A0A840Y0W4"/>
<sequence length="779" mass="79636">MSIKLYPVDPTTNPTNTGSFVSTGSAQSVWLEYVDGTSATQLVECTLTNGSEKINGGAEDAWVFRSNTNGQIFVLTSGGYTVAPGNAVQINSSITLSDLDQLVAEQASPVTTTLSALDISADSGTDGDFVTNTAAQTVTATLSTVLASGEKLLGSVDGGTTWVDVSGFVSGTALAWTGVTLSGTSSLQLKATDLASNDGPVATQAYTLDIQAPAVTVQLSQDNGVSPTDQITSDAGLSGTGEPGTTVTILNGTTALATAVIDGQGDWSLPGPALGLSDGAYTLTASVTDAAGNTGTAPVAFTLSAVPPAPSISALITNDATPALSGSWGGANGGTDTLSVAFGGATYTAGISPELQVNGTAWVLQLPGPLVDGAYDVTATTARVGGQSAQTTANGALTIDTVAPTVTFGLTRDSNAFSTVGIVRTEALTGTGTPGATLEFFEGNTAIGTALVDANGAWIFRPTGMDEGARTIVARETDAAGNTGTASLAFHPVVAPTPSGGDSVTLWRSMDLAQFLNSGGKLQLPAGAERVVLADGTLTVGDDPSEALLTRMYFGVLGRAPEADGIAGWQHSHERGLSKASLAEDFLRAAESLDQGWSEGTNAEFVQDLYQGVLGRQGEAWEVAQWTALLDAGDTRGAVLAGIADSPEAKDHWSGVIAEGVWVRDLDAAVVRAAYLAGLGREAETEGLRMWSGALQDGARPGEVGAWISTSAEFQARHAQQDDTSFIESLYADGLGRPGEAQEVAHWVDALHTGSMTRGDVLMAFAQSEEGQHHLYWAL</sequence>
<dbReference type="Pfam" id="PF19077">
    <property type="entry name" value="Big_13"/>
    <property type="match status" value="3"/>
</dbReference>
<organism evidence="3 4">
    <name type="scientific">Muricoccus pecuniae</name>
    <dbReference type="NCBI Taxonomy" id="693023"/>
    <lineage>
        <taxon>Bacteria</taxon>
        <taxon>Pseudomonadati</taxon>
        <taxon>Pseudomonadota</taxon>
        <taxon>Alphaproteobacteria</taxon>
        <taxon>Acetobacterales</taxon>
        <taxon>Roseomonadaceae</taxon>
        <taxon>Muricoccus</taxon>
    </lineage>
</organism>
<evidence type="ECO:0000313" key="3">
    <source>
        <dbReference type="EMBL" id="MBB5694355.1"/>
    </source>
</evidence>
<dbReference type="Gene3D" id="2.60.40.10">
    <property type="entry name" value="Immunoglobulins"/>
    <property type="match status" value="3"/>
</dbReference>
<comment type="caution">
    <text evidence="3">The sequence shown here is derived from an EMBL/GenBank/DDBJ whole genome shotgun (WGS) entry which is preliminary data.</text>
</comment>
<evidence type="ECO:0008006" key="5">
    <source>
        <dbReference type="Google" id="ProtNLM"/>
    </source>
</evidence>
<evidence type="ECO:0000259" key="1">
    <source>
        <dbReference type="Pfam" id="PF13946"/>
    </source>
</evidence>
<feature type="domain" description="Bacterial Ig-like" evidence="2">
    <location>
        <begin position="210"/>
        <end position="302"/>
    </location>
</feature>